<keyword evidence="4 6" id="KW-0418">Kinase</keyword>
<proteinExistence type="inferred from homology"/>
<accession>A0A1T4X919</accession>
<dbReference type="AlphaFoldDB" id="A0A1T4X919"/>
<dbReference type="InterPro" id="IPR011404">
    <property type="entry name" value="PPi-PFK"/>
</dbReference>
<protein>
    <recommendedName>
        <fullName evidence="6">Pyrophosphate--fructose 6-phosphate 1-phosphotransferase</fullName>
        <ecNumber evidence="6">2.7.1.90</ecNumber>
    </recommendedName>
    <alternativeName>
        <fullName evidence="6">6-phosphofructokinase, pyrophosphate dependent</fullName>
    </alternativeName>
    <alternativeName>
        <fullName evidence="6">PPi-dependent phosphofructokinase</fullName>
        <shortName evidence="6">PPi-PFK</shortName>
    </alternativeName>
    <alternativeName>
        <fullName evidence="6">Pyrophosphate-dependent 6-phosphofructose-1-kinase</fullName>
    </alternativeName>
</protein>
<evidence type="ECO:0000313" key="8">
    <source>
        <dbReference type="EMBL" id="SKA86092.1"/>
    </source>
</evidence>
<evidence type="ECO:0000256" key="3">
    <source>
        <dbReference type="ARBA" id="ARBA00022723"/>
    </source>
</evidence>
<dbReference type="GO" id="GO:0046872">
    <property type="term" value="F:metal ion binding"/>
    <property type="evidence" value="ECO:0007669"/>
    <property type="project" value="UniProtKB-KW"/>
</dbReference>
<dbReference type="Proteomes" id="UP000190286">
    <property type="component" value="Unassembled WGS sequence"/>
</dbReference>
<evidence type="ECO:0000259" key="7">
    <source>
        <dbReference type="Pfam" id="PF00365"/>
    </source>
</evidence>
<comment type="subunit">
    <text evidence="6">Homodimer.</text>
</comment>
<evidence type="ECO:0000256" key="4">
    <source>
        <dbReference type="ARBA" id="ARBA00022777"/>
    </source>
</evidence>
<organism evidence="8 9">
    <name type="scientific">Gemmiger formicilis</name>
    <dbReference type="NCBI Taxonomy" id="745368"/>
    <lineage>
        <taxon>Bacteria</taxon>
        <taxon>Bacillati</taxon>
        <taxon>Bacillota</taxon>
        <taxon>Clostridia</taxon>
        <taxon>Eubacteriales</taxon>
        <taxon>Gemmiger</taxon>
    </lineage>
</organism>
<dbReference type="GO" id="GO:0005737">
    <property type="term" value="C:cytoplasm"/>
    <property type="evidence" value="ECO:0007669"/>
    <property type="project" value="UniProtKB-SubCell"/>
</dbReference>
<comment type="similarity">
    <text evidence="6">Belongs to the phosphofructokinase type A (PFKA) family. PPi-dependent PFK group II subfamily. Clade 'B2' sub-subfamily.</text>
</comment>
<reference evidence="8 9" key="1">
    <citation type="submission" date="2017-02" db="EMBL/GenBank/DDBJ databases">
        <authorList>
            <person name="Peterson S.W."/>
        </authorList>
    </citation>
    <scope>NUCLEOTIDE SEQUENCE [LARGE SCALE GENOMIC DNA]</scope>
    <source>
        <strain evidence="8 9">ATCC 27749</strain>
    </source>
</reference>
<dbReference type="InterPro" id="IPR050929">
    <property type="entry name" value="PFKA"/>
</dbReference>
<feature type="binding site" evidence="6">
    <location>
        <begin position="143"/>
        <end position="145"/>
    </location>
    <ligand>
        <name>substrate</name>
    </ligand>
</feature>
<comment type="function">
    <text evidence="6">Catalyzes the phosphorylation of D-fructose 6-phosphate, the first committing step of glycolysis. Uses inorganic phosphate (PPi) as phosphoryl donor instead of ATP like common ATP-dependent phosphofructokinases (ATP-PFKs), which renders the reaction reversible, and can thus function both in glycolysis and gluconeogenesis. Consistently, PPi-PFK can replace the enzymes of both the forward (ATP-PFK) and reverse (fructose-bisphosphatase (FBPase)) reactions.</text>
</comment>
<gene>
    <name evidence="6" type="primary">pfp</name>
    <name evidence="8" type="ORF">SAMN02745178_01597</name>
</gene>
<evidence type="ECO:0000256" key="5">
    <source>
        <dbReference type="ARBA" id="ARBA00022842"/>
    </source>
</evidence>
<dbReference type="RefSeq" id="WP_078784527.1">
    <property type="nucleotide sequence ID" value="NZ_CABIYV010000001.1"/>
</dbReference>
<dbReference type="GO" id="GO:0006002">
    <property type="term" value="P:fructose 6-phosphate metabolic process"/>
    <property type="evidence" value="ECO:0007669"/>
    <property type="project" value="InterPro"/>
</dbReference>
<feature type="domain" description="Phosphofructokinase" evidence="7">
    <location>
        <begin position="6"/>
        <end position="326"/>
    </location>
</feature>
<comment type="activity regulation">
    <text evidence="6">Non-allosteric.</text>
</comment>
<comment type="pathway">
    <text evidence="6">Carbohydrate degradation; glycolysis; D-glyceraldehyde 3-phosphate and glycerone phosphate from D-glucose: step 3/4.</text>
</comment>
<feature type="site" description="Important for catalytic activity; stabilizes the transition state when the phosphoryl donor is PPi" evidence="6">
    <location>
        <position position="142"/>
    </location>
</feature>
<feature type="binding site" evidence="6">
    <location>
        <position position="115"/>
    </location>
    <ligand>
        <name>Mg(2+)</name>
        <dbReference type="ChEBI" id="CHEBI:18420"/>
        <note>catalytic</note>
    </ligand>
</feature>
<dbReference type="HAMAP" id="MF_01978">
    <property type="entry name" value="Phosphofructokinase_II_B2"/>
    <property type="match status" value="1"/>
</dbReference>
<keyword evidence="6" id="KW-0324">Glycolysis</keyword>
<dbReference type="Pfam" id="PF00365">
    <property type="entry name" value="PFK"/>
    <property type="match status" value="1"/>
</dbReference>
<keyword evidence="6" id="KW-0963">Cytoplasm</keyword>
<dbReference type="UniPathway" id="UPA00109">
    <property type="reaction ID" value="UER00182"/>
</dbReference>
<dbReference type="Gene3D" id="3.40.50.460">
    <property type="entry name" value="Phosphofructokinase domain"/>
    <property type="match status" value="1"/>
</dbReference>
<comment type="cofactor">
    <cofactor evidence="1 6">
        <name>Mg(2+)</name>
        <dbReference type="ChEBI" id="CHEBI:18420"/>
    </cofactor>
</comment>
<evidence type="ECO:0000256" key="6">
    <source>
        <dbReference type="HAMAP-Rule" id="MF_01978"/>
    </source>
</evidence>
<dbReference type="GO" id="GO:0047334">
    <property type="term" value="F:diphosphate-fructose-6-phosphate 1-phosphotransferase activity"/>
    <property type="evidence" value="ECO:0007669"/>
    <property type="project" value="UniProtKB-EC"/>
</dbReference>
<dbReference type="InterPro" id="IPR035966">
    <property type="entry name" value="PKF_sf"/>
</dbReference>
<dbReference type="STRING" id="745368.SAMN02745178_01597"/>
<dbReference type="OrthoDB" id="9802503at2"/>
<keyword evidence="9" id="KW-1185">Reference proteome</keyword>
<keyword evidence="2 6" id="KW-0808">Transferase</keyword>
<comment type="catalytic activity">
    <reaction evidence="6">
        <text>beta-D-fructose 6-phosphate + diphosphate = beta-D-fructose 1,6-bisphosphate + phosphate + H(+)</text>
        <dbReference type="Rhea" id="RHEA:13613"/>
        <dbReference type="ChEBI" id="CHEBI:15378"/>
        <dbReference type="ChEBI" id="CHEBI:32966"/>
        <dbReference type="ChEBI" id="CHEBI:33019"/>
        <dbReference type="ChEBI" id="CHEBI:43474"/>
        <dbReference type="ChEBI" id="CHEBI:57634"/>
        <dbReference type="EC" id="2.7.1.90"/>
    </reaction>
</comment>
<evidence type="ECO:0000256" key="2">
    <source>
        <dbReference type="ARBA" id="ARBA00022679"/>
    </source>
</evidence>
<dbReference type="InterPro" id="IPR000023">
    <property type="entry name" value="Phosphofructokinase_dom"/>
</dbReference>
<feature type="binding site" evidence="6">
    <location>
        <position position="246"/>
    </location>
    <ligand>
        <name>substrate</name>
    </ligand>
</feature>
<feature type="active site" description="Proton acceptor" evidence="6">
    <location>
        <position position="145"/>
    </location>
</feature>
<dbReference type="Gene3D" id="3.40.50.450">
    <property type="match status" value="1"/>
</dbReference>
<name>A0A1T4X919_9FIRM</name>
<keyword evidence="3 6" id="KW-0479">Metal-binding</keyword>
<comment type="subcellular location">
    <subcellularLocation>
        <location evidence="6">Cytoplasm</location>
    </subcellularLocation>
</comment>
<keyword evidence="5 6" id="KW-0460">Magnesium</keyword>
<dbReference type="PANTHER" id="PTHR45770">
    <property type="entry name" value="ATP-DEPENDENT 6-PHOSPHOFRUCTOKINASE 1"/>
    <property type="match status" value="1"/>
</dbReference>
<dbReference type="EMBL" id="FUYF01000007">
    <property type="protein sequence ID" value="SKA86092.1"/>
    <property type="molecule type" value="Genomic_DNA"/>
</dbReference>
<dbReference type="GO" id="GO:0003872">
    <property type="term" value="F:6-phosphofructokinase activity"/>
    <property type="evidence" value="ECO:0007669"/>
    <property type="project" value="UniProtKB-UniRule"/>
</dbReference>
<feature type="binding site" evidence="6">
    <location>
        <position position="12"/>
    </location>
    <ligand>
        <name>diphosphate</name>
        <dbReference type="ChEBI" id="CHEBI:33019"/>
    </ligand>
</feature>
<dbReference type="SUPFAM" id="SSF53784">
    <property type="entry name" value="Phosphofructokinase"/>
    <property type="match status" value="1"/>
</dbReference>
<dbReference type="PIRSF" id="PIRSF036483">
    <property type="entry name" value="PFK_XF0274"/>
    <property type="match status" value="1"/>
</dbReference>
<dbReference type="PRINTS" id="PR00476">
    <property type="entry name" value="PHFRCTKINASE"/>
</dbReference>
<comment type="caution">
    <text evidence="6">Lacks conserved residue(s) required for the propagation of feature annotation.</text>
</comment>
<dbReference type="GeneID" id="93338061"/>
<feature type="site" description="Important for catalytic activity and substrate specificity; stabilizes the transition state when the phosphoryl donor is PPi; prevents ATP from binding by mimicking the alpha-phosphate group of ATP" evidence="6">
    <location>
        <position position="116"/>
    </location>
</feature>
<dbReference type="InterPro" id="IPR022953">
    <property type="entry name" value="ATP_PFK"/>
</dbReference>
<dbReference type="NCBIfam" id="NF010675">
    <property type="entry name" value="PRK14072.1"/>
    <property type="match status" value="1"/>
</dbReference>
<sequence length="411" mass="44878">MAKNAIVGQSGGPTSVINASLAGVYESCKRRGAGKVYGMLHGVAGLLERRTCVLDDKLKTALDIELLKRTPSSYLGSCRYKLPDWHTAEGERVYIRLFEILKELDIGYFFYIGGNDSMDTIGKLADYGAHIGSDIRFMGVPKTIDNDLMVTDHTPGYGSAAKYIGVVMKEIIRDATVYGTKYVTIVEIMGRNAGWLTAAAALAKAEDCEGVDMICLPEVPFNVDHFVEKVERMQKEKPSIVIAVSEGVKLEDGRYVCELADDVHAVDAFGHKALTGTARFLANTVARRLDTKTRCIELSTLQRCAGHLTSRTDITEAYQVGGAAAKAAFEGHTGEMVALDRISNAPYQCGTSLHPISEVANLEKKVPLEWVNADHTAMTDEFLAYALPLVQAELTPIYVEGLPHHIYLPEA</sequence>
<feature type="binding site" evidence="6">
    <location>
        <begin position="189"/>
        <end position="191"/>
    </location>
    <ligand>
        <name>substrate</name>
    </ligand>
</feature>
<evidence type="ECO:0000313" key="9">
    <source>
        <dbReference type="Proteomes" id="UP000190286"/>
    </source>
</evidence>
<dbReference type="EC" id="2.7.1.90" evidence="6"/>
<evidence type="ECO:0000256" key="1">
    <source>
        <dbReference type="ARBA" id="ARBA00001946"/>
    </source>
</evidence>